<protein>
    <submittedName>
        <fullName evidence="2">Uncharacterized protein</fullName>
    </submittedName>
</protein>
<keyword evidence="1" id="KW-0802">TPR repeat</keyword>
<dbReference type="InterPro" id="IPR037919">
    <property type="entry name" value="OGT"/>
</dbReference>
<dbReference type="PANTHER" id="PTHR44366:SF4">
    <property type="entry name" value="UDP-N-ACETYLGLUCOSAMINE--PEPTIDE N-ACETYLGLUCOSAMINYLTRANSFERASE SPINDLY-RELATED"/>
    <property type="match status" value="1"/>
</dbReference>
<evidence type="ECO:0000313" key="2">
    <source>
        <dbReference type="EMBL" id="MBA0840971.1"/>
    </source>
</evidence>
<accession>A0A7J9K3K4</accession>
<dbReference type="FunFam" id="1.25.40.10:FF:000181">
    <property type="entry name" value="probable UDP-N-acetylglucosamine--peptide N-acetylglucosaminyltransferase SEC"/>
    <property type="match status" value="1"/>
</dbReference>
<dbReference type="AlphaFoldDB" id="A0A7J9K3K4"/>
<dbReference type="PROSITE" id="PS50293">
    <property type="entry name" value="TPR_REGION"/>
    <property type="match status" value="1"/>
</dbReference>
<gene>
    <name evidence="2" type="ORF">Goarm_003505</name>
</gene>
<feature type="non-terminal residue" evidence="2">
    <location>
        <position position="1"/>
    </location>
</feature>
<dbReference type="EMBL" id="JABFAE010000011">
    <property type="protein sequence ID" value="MBA0840971.1"/>
    <property type="molecule type" value="Genomic_DNA"/>
</dbReference>
<comment type="caution">
    <text evidence="2">The sequence shown here is derived from an EMBL/GenBank/DDBJ whole genome shotgun (WGS) entry which is preliminary data.</text>
</comment>
<organism evidence="2 3">
    <name type="scientific">Gossypium armourianum</name>
    <dbReference type="NCBI Taxonomy" id="34283"/>
    <lineage>
        <taxon>Eukaryota</taxon>
        <taxon>Viridiplantae</taxon>
        <taxon>Streptophyta</taxon>
        <taxon>Embryophyta</taxon>
        <taxon>Tracheophyta</taxon>
        <taxon>Spermatophyta</taxon>
        <taxon>Magnoliopsida</taxon>
        <taxon>eudicotyledons</taxon>
        <taxon>Gunneridae</taxon>
        <taxon>Pentapetalae</taxon>
        <taxon>rosids</taxon>
        <taxon>malvids</taxon>
        <taxon>Malvales</taxon>
        <taxon>Malvaceae</taxon>
        <taxon>Malvoideae</taxon>
        <taxon>Gossypium</taxon>
    </lineage>
</organism>
<dbReference type="GO" id="GO:0006493">
    <property type="term" value="P:protein O-linked glycosylation"/>
    <property type="evidence" value="ECO:0007669"/>
    <property type="project" value="InterPro"/>
</dbReference>
<dbReference type="PROSITE" id="PS50005">
    <property type="entry name" value="TPR"/>
    <property type="match status" value="1"/>
</dbReference>
<dbReference type="InterPro" id="IPR011990">
    <property type="entry name" value="TPR-like_helical_dom_sf"/>
</dbReference>
<keyword evidence="3" id="KW-1185">Reference proteome</keyword>
<reference evidence="2 3" key="1">
    <citation type="journal article" date="2019" name="Genome Biol. Evol.">
        <title>Insights into the evolution of the New World diploid cottons (Gossypium, subgenus Houzingenia) based on genome sequencing.</title>
        <authorList>
            <person name="Grover C.E."/>
            <person name="Arick M.A. 2nd"/>
            <person name="Thrash A."/>
            <person name="Conover J.L."/>
            <person name="Sanders W.S."/>
            <person name="Peterson D.G."/>
            <person name="Frelichowski J.E."/>
            <person name="Scheffler J.A."/>
            <person name="Scheffler B.E."/>
            <person name="Wendel J.F."/>
        </authorList>
    </citation>
    <scope>NUCLEOTIDE SEQUENCE [LARGE SCALE GENOMIC DNA]</scope>
    <source>
        <strain evidence="2">6</strain>
        <tissue evidence="2">Leaf</tissue>
    </source>
</reference>
<evidence type="ECO:0000313" key="3">
    <source>
        <dbReference type="Proteomes" id="UP000593575"/>
    </source>
</evidence>
<name>A0A7J9K3K4_9ROSI</name>
<dbReference type="Proteomes" id="UP000593575">
    <property type="component" value="Unassembled WGS sequence"/>
</dbReference>
<sequence>MRKGRLSEAAQCCRQALALNPRLVDAHSNLGNLMKIQGFVKEAYNCYLEALRIQPNFAIAWSNLAGLFMEAGDLNRALQYYK</sequence>
<dbReference type="GO" id="GO:0097363">
    <property type="term" value="F:protein O-acetylglucosaminyltransferase activity"/>
    <property type="evidence" value="ECO:0007669"/>
    <property type="project" value="TreeGrafter"/>
</dbReference>
<proteinExistence type="predicted"/>
<feature type="repeat" description="TPR" evidence="1">
    <location>
        <begin position="24"/>
        <end position="57"/>
    </location>
</feature>
<dbReference type="Gene3D" id="1.25.40.10">
    <property type="entry name" value="Tetratricopeptide repeat domain"/>
    <property type="match status" value="2"/>
</dbReference>
<dbReference type="SUPFAM" id="SSF48452">
    <property type="entry name" value="TPR-like"/>
    <property type="match status" value="1"/>
</dbReference>
<dbReference type="InterPro" id="IPR019734">
    <property type="entry name" value="TPR_rpt"/>
</dbReference>
<dbReference type="Pfam" id="PF13431">
    <property type="entry name" value="TPR_17"/>
    <property type="match status" value="1"/>
</dbReference>
<dbReference type="Pfam" id="PF13414">
    <property type="entry name" value="TPR_11"/>
    <property type="match status" value="1"/>
</dbReference>
<dbReference type="PANTHER" id="PTHR44366">
    <property type="entry name" value="UDP-N-ACETYLGLUCOSAMINE--PEPTIDE N-ACETYLGLUCOSAMINYLTRANSFERASE 110 KDA SUBUNIT"/>
    <property type="match status" value="1"/>
</dbReference>
<evidence type="ECO:0000256" key="1">
    <source>
        <dbReference type="PROSITE-ProRule" id="PRU00339"/>
    </source>
</evidence>